<feature type="binding site" evidence="9">
    <location>
        <position position="77"/>
    </location>
    <ligand>
        <name>[4Fe-4S] cluster</name>
        <dbReference type="ChEBI" id="CHEBI:49883"/>
    </ligand>
</feature>
<dbReference type="PROSITE" id="PS01230">
    <property type="entry name" value="TRMA_1"/>
    <property type="match status" value="1"/>
</dbReference>
<comment type="function">
    <text evidence="9">Catalyzes the formation of 5-methyl-uridine at position 1939 (m5U1939) in 23S rRNA.</text>
</comment>
<evidence type="ECO:0000256" key="11">
    <source>
        <dbReference type="PROSITE-ProRule" id="PRU10015"/>
    </source>
</evidence>
<dbReference type="RefSeq" id="WP_369667533.1">
    <property type="nucleotide sequence ID" value="NZ_JBDKXB010000016.1"/>
</dbReference>
<feature type="domain" description="TRAM" evidence="12">
    <location>
        <begin position="5"/>
        <end position="64"/>
    </location>
</feature>
<keyword evidence="3 9" id="KW-0489">Methyltransferase</keyword>
<feature type="binding site" evidence="9">
    <location>
        <position position="86"/>
    </location>
    <ligand>
        <name>[4Fe-4S] cluster</name>
        <dbReference type="ChEBI" id="CHEBI:49883"/>
    </ligand>
</feature>
<keyword evidence="7 9" id="KW-0408">Iron</keyword>
<dbReference type="Gene3D" id="3.40.50.150">
    <property type="entry name" value="Vaccinia Virus protein VP39"/>
    <property type="match status" value="1"/>
</dbReference>
<dbReference type="Gene3D" id="2.40.50.140">
    <property type="entry name" value="Nucleic acid-binding proteins"/>
    <property type="match status" value="1"/>
</dbReference>
<evidence type="ECO:0000256" key="3">
    <source>
        <dbReference type="ARBA" id="ARBA00022603"/>
    </source>
</evidence>
<keyword evidence="6 9" id="KW-0479">Metal-binding</keyword>
<dbReference type="PANTHER" id="PTHR11061">
    <property type="entry name" value="RNA M5U METHYLTRANSFERASE"/>
    <property type="match status" value="1"/>
</dbReference>
<dbReference type="CDD" id="cd02440">
    <property type="entry name" value="AdoMet_MTases"/>
    <property type="match status" value="1"/>
</dbReference>
<dbReference type="PROSITE" id="PS01231">
    <property type="entry name" value="TRMA_2"/>
    <property type="match status" value="1"/>
</dbReference>
<name>A0ABV4BF29_9GAMM</name>
<feature type="active site" description="Nucleophile" evidence="9 10">
    <location>
        <position position="398"/>
    </location>
</feature>
<organism evidence="13 14">
    <name type="scientific">Thioalkalicoccus limnaeus</name>
    <dbReference type="NCBI Taxonomy" id="120681"/>
    <lineage>
        <taxon>Bacteria</taxon>
        <taxon>Pseudomonadati</taxon>
        <taxon>Pseudomonadota</taxon>
        <taxon>Gammaproteobacteria</taxon>
        <taxon>Chromatiales</taxon>
        <taxon>Chromatiaceae</taxon>
        <taxon>Thioalkalicoccus</taxon>
    </lineage>
</organism>
<dbReference type="InterPro" id="IPR012340">
    <property type="entry name" value="NA-bd_OB-fold"/>
</dbReference>
<dbReference type="Pfam" id="PF01938">
    <property type="entry name" value="TRAM"/>
    <property type="match status" value="1"/>
</dbReference>
<feature type="binding site" evidence="9 10">
    <location>
        <position position="302"/>
    </location>
    <ligand>
        <name>S-adenosyl-L-methionine</name>
        <dbReference type="ChEBI" id="CHEBI:59789"/>
    </ligand>
</feature>
<sequence>MTRKRKALPETPIEVEIESLTHDGRGLAHVDGKALFVDGALAGERVSVRYTRCQRRFDEGRVVAVHEAAPERVTPRCPHFGVCGGCCLQHMAAGAQIGMKQRILADVLKRIGQVTPETWLDPLSAESWGYRRKARLGVRYVAKKGRVLVGFRERGTSFITDLTRCEILHPSVGEQIAAIADALQPLAIRAQIPQIEFAMGDGPGVLVVRALTPPGPADQARLVALGAATGLHIYLQEGGVDSIRPLPGQEAALHYELPRHAVRIGFEPTDFTQVNLPLNRLMVDRALELLDPQPDEAVLDLFCGLGNFTLPLARRAGRVVGVEGDPGLVTRARRNAERNQITQAHFEAADLYGDEVARAPWLQERFSKALLDPPRSGALAVLDWLPRLGVRRILYVSCYPTTLARDADRLVNGLGYRLVAAGAMDMFPHTGHLESMALFERDAPTP</sequence>
<evidence type="ECO:0000313" key="14">
    <source>
        <dbReference type="Proteomes" id="UP001564408"/>
    </source>
</evidence>
<feature type="binding site" evidence="9 10">
    <location>
        <position position="323"/>
    </location>
    <ligand>
        <name>S-adenosyl-L-methionine</name>
        <dbReference type="ChEBI" id="CHEBI:59789"/>
    </ligand>
</feature>
<evidence type="ECO:0000256" key="9">
    <source>
        <dbReference type="HAMAP-Rule" id="MF_01010"/>
    </source>
</evidence>
<keyword evidence="2 9" id="KW-0698">rRNA processing</keyword>
<gene>
    <name evidence="9 13" type="primary">rlmD</name>
    <name evidence="13" type="ORF">ABC977_12110</name>
</gene>
<evidence type="ECO:0000256" key="1">
    <source>
        <dbReference type="ARBA" id="ARBA00022485"/>
    </source>
</evidence>
<feature type="binding site" evidence="9 10">
    <location>
        <position position="273"/>
    </location>
    <ligand>
        <name>S-adenosyl-L-methionine</name>
        <dbReference type="ChEBI" id="CHEBI:59789"/>
    </ligand>
</feature>
<feature type="binding site" evidence="9 10">
    <location>
        <position position="372"/>
    </location>
    <ligand>
        <name>S-adenosyl-L-methionine</name>
        <dbReference type="ChEBI" id="CHEBI:59789"/>
    </ligand>
</feature>
<dbReference type="PROSITE" id="PS51687">
    <property type="entry name" value="SAM_MT_RNA_M5U"/>
    <property type="match status" value="1"/>
</dbReference>
<dbReference type="Pfam" id="PF05958">
    <property type="entry name" value="tRNA_U5-meth_tr"/>
    <property type="match status" value="1"/>
</dbReference>
<dbReference type="Gene3D" id="2.40.50.1070">
    <property type="match status" value="1"/>
</dbReference>
<feature type="binding site" evidence="9">
    <location>
        <position position="165"/>
    </location>
    <ligand>
        <name>[4Fe-4S] cluster</name>
        <dbReference type="ChEBI" id="CHEBI:49883"/>
    </ligand>
</feature>
<proteinExistence type="inferred from homology"/>
<keyword evidence="4 9" id="KW-0808">Transferase</keyword>
<keyword evidence="1 9" id="KW-0004">4Fe-4S</keyword>
<dbReference type="InterPro" id="IPR002792">
    <property type="entry name" value="TRAM_dom"/>
</dbReference>
<comment type="caution">
    <text evidence="13">The sequence shown here is derived from an EMBL/GenBank/DDBJ whole genome shotgun (WGS) entry which is preliminary data.</text>
</comment>
<keyword evidence="5 9" id="KW-0949">S-adenosyl-L-methionine</keyword>
<evidence type="ECO:0000256" key="10">
    <source>
        <dbReference type="PROSITE-ProRule" id="PRU01024"/>
    </source>
</evidence>
<evidence type="ECO:0000256" key="8">
    <source>
        <dbReference type="ARBA" id="ARBA00023014"/>
    </source>
</evidence>
<dbReference type="GO" id="GO:0032259">
    <property type="term" value="P:methylation"/>
    <property type="evidence" value="ECO:0007669"/>
    <property type="project" value="UniProtKB-KW"/>
</dbReference>
<dbReference type="Proteomes" id="UP001564408">
    <property type="component" value="Unassembled WGS sequence"/>
</dbReference>
<dbReference type="HAMAP" id="MF_01010">
    <property type="entry name" value="23SrRNA_methyltr_RlmD"/>
    <property type="match status" value="1"/>
</dbReference>
<dbReference type="PROSITE" id="PS50926">
    <property type="entry name" value="TRAM"/>
    <property type="match status" value="1"/>
</dbReference>
<evidence type="ECO:0000256" key="2">
    <source>
        <dbReference type="ARBA" id="ARBA00022552"/>
    </source>
</evidence>
<accession>A0ABV4BF29</accession>
<feature type="active site" evidence="11">
    <location>
        <position position="398"/>
    </location>
</feature>
<dbReference type="EC" id="2.1.1.190" evidence="9"/>
<feature type="binding site" evidence="9">
    <location>
        <position position="307"/>
    </location>
    <ligand>
        <name>S-adenosyl-L-methionine</name>
        <dbReference type="ChEBI" id="CHEBI:59789"/>
    </ligand>
</feature>
<feature type="binding site" evidence="9">
    <location>
        <position position="83"/>
    </location>
    <ligand>
        <name>[4Fe-4S] cluster</name>
        <dbReference type="ChEBI" id="CHEBI:49883"/>
    </ligand>
</feature>
<reference evidence="13 14" key="1">
    <citation type="submission" date="2024-05" db="EMBL/GenBank/DDBJ databases">
        <title>Genome Sequence and Characterization of the New Strain Purple Sulfur Bacterium of Genus Thioalkalicoccus.</title>
        <authorList>
            <person name="Bryantseva I.A."/>
            <person name="Kyndt J.A."/>
            <person name="Imhoff J.F."/>
        </authorList>
    </citation>
    <scope>NUCLEOTIDE SEQUENCE [LARGE SCALE GENOMIC DNA]</scope>
    <source>
        <strain evidence="13 14">Um2</strain>
    </source>
</reference>
<dbReference type="InterPro" id="IPR010280">
    <property type="entry name" value="U5_MeTrfase_fam"/>
</dbReference>
<dbReference type="InterPro" id="IPR030390">
    <property type="entry name" value="MeTrfase_TrmA_AS"/>
</dbReference>
<dbReference type="NCBIfam" id="NF009639">
    <property type="entry name" value="PRK13168.1"/>
    <property type="match status" value="1"/>
</dbReference>
<dbReference type="EMBL" id="JBDKXB010000016">
    <property type="protein sequence ID" value="MEY6433146.1"/>
    <property type="molecule type" value="Genomic_DNA"/>
</dbReference>
<evidence type="ECO:0000313" key="13">
    <source>
        <dbReference type="EMBL" id="MEY6433146.1"/>
    </source>
</evidence>
<keyword evidence="8 9" id="KW-0411">Iron-sulfur</keyword>
<protein>
    <recommendedName>
        <fullName evidence="9">23S rRNA (uracil(1939)-C(5))-methyltransferase RlmD</fullName>
        <ecNumber evidence="9">2.1.1.190</ecNumber>
    </recommendedName>
    <alternativeName>
        <fullName evidence="9">23S rRNA(m5U1939)-methyltransferase</fullName>
    </alternativeName>
</protein>
<dbReference type="SUPFAM" id="SSF50249">
    <property type="entry name" value="Nucleic acid-binding proteins"/>
    <property type="match status" value="1"/>
</dbReference>
<dbReference type="InterPro" id="IPR030391">
    <property type="entry name" value="MeTrfase_TrmA_CS"/>
</dbReference>
<dbReference type="SUPFAM" id="SSF53335">
    <property type="entry name" value="S-adenosyl-L-methionine-dependent methyltransferases"/>
    <property type="match status" value="1"/>
</dbReference>
<evidence type="ECO:0000256" key="5">
    <source>
        <dbReference type="ARBA" id="ARBA00022691"/>
    </source>
</evidence>
<comment type="similarity">
    <text evidence="9">Belongs to the class I-like SAM-binding methyltransferase superfamily. RNA M5U methyltransferase family. RlmD subfamily.</text>
</comment>
<evidence type="ECO:0000256" key="7">
    <source>
        <dbReference type="ARBA" id="ARBA00023004"/>
    </source>
</evidence>
<evidence type="ECO:0000256" key="6">
    <source>
        <dbReference type="ARBA" id="ARBA00022723"/>
    </source>
</evidence>
<comment type="catalytic activity">
    <reaction evidence="9">
        <text>uridine(1939) in 23S rRNA + S-adenosyl-L-methionine = 5-methyluridine(1939) in 23S rRNA + S-adenosyl-L-homocysteine + H(+)</text>
        <dbReference type="Rhea" id="RHEA:42908"/>
        <dbReference type="Rhea" id="RHEA-COMP:10278"/>
        <dbReference type="Rhea" id="RHEA-COMP:10279"/>
        <dbReference type="ChEBI" id="CHEBI:15378"/>
        <dbReference type="ChEBI" id="CHEBI:57856"/>
        <dbReference type="ChEBI" id="CHEBI:59789"/>
        <dbReference type="ChEBI" id="CHEBI:65315"/>
        <dbReference type="ChEBI" id="CHEBI:74447"/>
        <dbReference type="EC" id="2.1.1.190"/>
    </reaction>
</comment>
<keyword evidence="14" id="KW-1185">Reference proteome</keyword>
<dbReference type="PANTHER" id="PTHR11061:SF49">
    <property type="entry name" value="23S RRNA (URACIL(1939)-C(5))-METHYLTRANSFERASE RLMD"/>
    <property type="match status" value="1"/>
</dbReference>
<dbReference type="InterPro" id="IPR029063">
    <property type="entry name" value="SAM-dependent_MTases_sf"/>
</dbReference>
<dbReference type="InterPro" id="IPR001566">
    <property type="entry name" value="23S_rRNA_MeTrfase_RlmD"/>
</dbReference>
<feature type="binding site" evidence="9">
    <location>
        <position position="350"/>
    </location>
    <ligand>
        <name>S-adenosyl-L-methionine</name>
        <dbReference type="ChEBI" id="CHEBI:59789"/>
    </ligand>
</feature>
<evidence type="ECO:0000256" key="4">
    <source>
        <dbReference type="ARBA" id="ARBA00022679"/>
    </source>
</evidence>
<dbReference type="GO" id="GO:0008168">
    <property type="term" value="F:methyltransferase activity"/>
    <property type="evidence" value="ECO:0007669"/>
    <property type="project" value="UniProtKB-KW"/>
</dbReference>
<evidence type="ECO:0000259" key="12">
    <source>
        <dbReference type="PROSITE" id="PS50926"/>
    </source>
</evidence>